<dbReference type="Proteomes" id="UP000186096">
    <property type="component" value="Unassembled WGS sequence"/>
</dbReference>
<dbReference type="Gene3D" id="1.25.40.10">
    <property type="entry name" value="Tetratricopeptide repeat domain"/>
    <property type="match status" value="2"/>
</dbReference>
<keyword evidence="4" id="KW-0804">Transcription</keyword>
<dbReference type="PANTHER" id="PTHR35807">
    <property type="entry name" value="TRANSCRIPTIONAL REGULATOR REDD-RELATED"/>
    <property type="match status" value="1"/>
</dbReference>
<dbReference type="STRING" id="58117.SAMN05421833_117160"/>
<dbReference type="SMART" id="SM00862">
    <property type="entry name" value="Trans_reg_C"/>
    <property type="match status" value="1"/>
</dbReference>
<evidence type="ECO:0000256" key="5">
    <source>
        <dbReference type="PROSITE-ProRule" id="PRU00339"/>
    </source>
</evidence>
<protein>
    <submittedName>
        <fullName evidence="9">DNA-binding transcriptional activator of the SARP family</fullName>
    </submittedName>
</protein>
<dbReference type="InterPro" id="IPR036388">
    <property type="entry name" value="WH-like_DNA-bd_sf"/>
</dbReference>
<evidence type="ECO:0000313" key="10">
    <source>
        <dbReference type="Proteomes" id="UP000186096"/>
    </source>
</evidence>
<keyword evidence="10" id="KW-1185">Reference proteome</keyword>
<organism evidence="9 10">
    <name type="scientific">Microbispora rosea</name>
    <dbReference type="NCBI Taxonomy" id="58117"/>
    <lineage>
        <taxon>Bacteria</taxon>
        <taxon>Bacillati</taxon>
        <taxon>Actinomycetota</taxon>
        <taxon>Actinomycetes</taxon>
        <taxon>Streptosporangiales</taxon>
        <taxon>Streptosporangiaceae</taxon>
        <taxon>Microbispora</taxon>
    </lineage>
</organism>
<feature type="repeat" description="TPR" evidence="5">
    <location>
        <begin position="839"/>
        <end position="872"/>
    </location>
</feature>
<dbReference type="GO" id="GO:0043531">
    <property type="term" value="F:ADP binding"/>
    <property type="evidence" value="ECO:0007669"/>
    <property type="project" value="InterPro"/>
</dbReference>
<dbReference type="Pfam" id="PF03704">
    <property type="entry name" value="BTAD"/>
    <property type="match status" value="1"/>
</dbReference>
<evidence type="ECO:0000256" key="7">
    <source>
        <dbReference type="SAM" id="MobiDB-lite"/>
    </source>
</evidence>
<evidence type="ECO:0000259" key="8">
    <source>
        <dbReference type="PROSITE" id="PS51755"/>
    </source>
</evidence>
<dbReference type="SUPFAM" id="SSF46894">
    <property type="entry name" value="C-terminal effector domain of the bipartite response regulators"/>
    <property type="match status" value="1"/>
</dbReference>
<proteinExistence type="inferred from homology"/>
<evidence type="ECO:0000256" key="6">
    <source>
        <dbReference type="PROSITE-ProRule" id="PRU01091"/>
    </source>
</evidence>
<dbReference type="SUPFAM" id="SSF48452">
    <property type="entry name" value="TPR-like"/>
    <property type="match status" value="2"/>
</dbReference>
<dbReference type="AlphaFoldDB" id="A0A1N7EEK0"/>
<evidence type="ECO:0000256" key="2">
    <source>
        <dbReference type="ARBA" id="ARBA00023015"/>
    </source>
</evidence>
<dbReference type="PROSITE" id="PS50005">
    <property type="entry name" value="TPR"/>
    <property type="match status" value="1"/>
</dbReference>
<dbReference type="Gene3D" id="1.10.10.10">
    <property type="entry name" value="Winged helix-like DNA-binding domain superfamily/Winged helix DNA-binding domain"/>
    <property type="match status" value="1"/>
</dbReference>
<evidence type="ECO:0000256" key="3">
    <source>
        <dbReference type="ARBA" id="ARBA00023125"/>
    </source>
</evidence>
<dbReference type="PANTHER" id="PTHR35807:SF1">
    <property type="entry name" value="TRANSCRIPTIONAL REGULATOR REDD"/>
    <property type="match status" value="1"/>
</dbReference>
<dbReference type="PRINTS" id="PR00364">
    <property type="entry name" value="DISEASERSIST"/>
</dbReference>
<dbReference type="InterPro" id="IPR011990">
    <property type="entry name" value="TPR-like_helical_dom_sf"/>
</dbReference>
<dbReference type="InterPro" id="IPR001867">
    <property type="entry name" value="OmpR/PhoB-type_DNA-bd"/>
</dbReference>
<keyword evidence="3 6" id="KW-0238">DNA-binding</keyword>
<evidence type="ECO:0000313" key="9">
    <source>
        <dbReference type="EMBL" id="SIR86449.1"/>
    </source>
</evidence>
<dbReference type="SMART" id="SM00028">
    <property type="entry name" value="TPR"/>
    <property type="match status" value="4"/>
</dbReference>
<feature type="DNA-binding region" description="OmpR/PhoB-type" evidence="6">
    <location>
        <begin position="1"/>
        <end position="97"/>
    </location>
</feature>
<comment type="similarity">
    <text evidence="1">Belongs to the AfsR/DnrI/RedD regulatory family.</text>
</comment>
<evidence type="ECO:0000256" key="1">
    <source>
        <dbReference type="ARBA" id="ARBA00005820"/>
    </source>
</evidence>
<dbReference type="InterPro" id="IPR016032">
    <property type="entry name" value="Sig_transdc_resp-reg_C-effctor"/>
</dbReference>
<dbReference type="SMART" id="SM01043">
    <property type="entry name" value="BTAD"/>
    <property type="match status" value="1"/>
</dbReference>
<evidence type="ECO:0000256" key="4">
    <source>
        <dbReference type="ARBA" id="ARBA00023163"/>
    </source>
</evidence>
<dbReference type="GO" id="GO:0003677">
    <property type="term" value="F:DNA binding"/>
    <property type="evidence" value="ECO:0007669"/>
    <property type="project" value="UniProtKB-UniRule"/>
</dbReference>
<dbReference type="Pfam" id="PF13424">
    <property type="entry name" value="TPR_12"/>
    <property type="match status" value="2"/>
</dbReference>
<keyword evidence="2" id="KW-0805">Transcription regulation</keyword>
<dbReference type="GO" id="GO:0006355">
    <property type="term" value="P:regulation of DNA-templated transcription"/>
    <property type="evidence" value="ECO:0007669"/>
    <property type="project" value="InterPro"/>
</dbReference>
<dbReference type="InterPro" id="IPR002182">
    <property type="entry name" value="NB-ARC"/>
</dbReference>
<gene>
    <name evidence="9" type="ORF">SAMN05421833_117160</name>
</gene>
<dbReference type="GO" id="GO:0000160">
    <property type="term" value="P:phosphorelay signal transduction system"/>
    <property type="evidence" value="ECO:0007669"/>
    <property type="project" value="InterPro"/>
</dbReference>
<dbReference type="SUPFAM" id="SSF52540">
    <property type="entry name" value="P-loop containing nucleoside triphosphate hydrolases"/>
    <property type="match status" value="1"/>
</dbReference>
<name>A0A1N7EEK0_9ACTN</name>
<dbReference type="RefSeq" id="WP_076437912.1">
    <property type="nucleotide sequence ID" value="NZ_FTNI01000017.1"/>
</dbReference>
<dbReference type="PROSITE" id="PS51755">
    <property type="entry name" value="OMPR_PHOB"/>
    <property type="match status" value="1"/>
</dbReference>
<dbReference type="EMBL" id="FTNI01000017">
    <property type="protein sequence ID" value="SIR86449.1"/>
    <property type="molecule type" value="Genomic_DNA"/>
</dbReference>
<dbReference type="InterPro" id="IPR019734">
    <property type="entry name" value="TPR_rpt"/>
</dbReference>
<dbReference type="InterPro" id="IPR027417">
    <property type="entry name" value="P-loop_NTPase"/>
</dbReference>
<dbReference type="InterPro" id="IPR005158">
    <property type="entry name" value="BTAD"/>
</dbReference>
<dbReference type="Pfam" id="PF00931">
    <property type="entry name" value="NB-ARC"/>
    <property type="match status" value="1"/>
</dbReference>
<keyword evidence="5" id="KW-0802">TPR repeat</keyword>
<dbReference type="Gene3D" id="3.40.50.300">
    <property type="entry name" value="P-loop containing nucleotide triphosphate hydrolases"/>
    <property type="match status" value="1"/>
</dbReference>
<dbReference type="InterPro" id="IPR051677">
    <property type="entry name" value="AfsR-DnrI-RedD_regulator"/>
</dbReference>
<dbReference type="CDD" id="cd15831">
    <property type="entry name" value="BTAD"/>
    <property type="match status" value="1"/>
</dbReference>
<sequence>MVQFRLLGPVEITTDTHPVDAGPRKQQAVLAALLVDVGVLVPIEKIIDRVWDEAPPTTARGAVHSYVTRLRRALSEAAAGGDAPRLEHRHAGYVLGARPEQVDLHRFRLLLDCARATRGEDPRRAELLREALGLWRGVPLTGLTGEWAESVRREAAQRRLGAMLDLARLETAAGRGGVVIERLREMLDEHPLVEPLSAALIRALAAVGRNAEALQVYAETRRRLVEELGADPSPDLRQAYQDALSPQGPTAEATSTAAPRRGPALLPADVMGFTGRAEAVSTLDELAAMSEREATAVVVAVLSGVPGVGKTALAVHWAHRARHRFPDGQLFADLRGFDASRSAVTSEQVVRGFLAALGVPVHRVPVSPDAQIGLYRDLLADKRMLVILDNAHSAEQVRPLLPGSPGSFVLVTSRNRLSGLIAGHGAHPLAVDVLTLEEAQELLTRRIGRDRVSADAGAADHLIASCARLPLALVITAARAVTRPAFPLRALADELRQAGASLDAFHDDDPATDVRSVFACSYRALSVGAAELFRRMSAHPRPDFGLAVAASATALPPEQARRLLAELTAVHLLDEHAPDRWAFHDLLHTYAVELHREAETEAERREVAGRIVDHYLQTAYRSALLLHPARDPIAIADPRPGVTVAAPADHGEALAWFTSERSVLLACAELAAACGFDTHTWQLAWSMSSFLDRTGAWRDMIAVHGHALAAARGDDQVLALSRLGTALAHTRLGDADAAVREYGHALEHFARLEDLTGQAHIHSNLARVFEQQGHHVEALDSAEHALRLYRAAGQRHWEARAISAVGWYHIAVGNHREALEHCRQALTWLREAGDRDGESATWDSLGHVHHQLGDHDQAETCYRRALAMHRQDGDRYNESLVLTHMGDNHEAAGREADARSTWRLALNILTDLGHPSADDLRSRLGRSDGPA</sequence>
<dbReference type="Pfam" id="PF00486">
    <property type="entry name" value="Trans_reg_C"/>
    <property type="match status" value="1"/>
</dbReference>
<feature type="region of interest" description="Disordered" evidence="7">
    <location>
        <begin position="229"/>
        <end position="262"/>
    </location>
</feature>
<dbReference type="OrthoDB" id="5521887at2"/>
<accession>A0A1N7EEK0</accession>
<feature type="domain" description="OmpR/PhoB-type" evidence="8">
    <location>
        <begin position="1"/>
        <end position="97"/>
    </location>
</feature>
<reference evidence="10" key="1">
    <citation type="submission" date="2017-01" db="EMBL/GenBank/DDBJ databases">
        <authorList>
            <person name="Varghese N."/>
            <person name="Submissions S."/>
        </authorList>
    </citation>
    <scope>NUCLEOTIDE SEQUENCE [LARGE SCALE GENOMIC DNA]</scope>
    <source>
        <strain evidence="10">ATCC 12950</strain>
    </source>
</reference>